<dbReference type="AlphaFoldDB" id="A0A6A3L0G7"/>
<evidence type="ECO:0000313" key="4">
    <source>
        <dbReference type="Proteomes" id="UP000435112"/>
    </source>
</evidence>
<sequence length="131" mass="14426">MKFVRNLDMKKYLFELDLSTKGEGVARKSLKKKTWKSIDNVMARFDREMQGWIMHSCTASSSWHANNLLNTQSTYRVRQRSGFAHVNVCALLAGDLAATGAGGNSITDFATADLEHVVEASSSSAPAARSR</sequence>
<dbReference type="Proteomes" id="UP000435112">
    <property type="component" value="Unassembled WGS sequence"/>
</dbReference>
<organism evidence="1 4">
    <name type="scientific">Phytophthora rubi</name>
    <dbReference type="NCBI Taxonomy" id="129364"/>
    <lineage>
        <taxon>Eukaryota</taxon>
        <taxon>Sar</taxon>
        <taxon>Stramenopiles</taxon>
        <taxon>Oomycota</taxon>
        <taxon>Peronosporomycetes</taxon>
        <taxon>Peronosporales</taxon>
        <taxon>Peronosporaceae</taxon>
        <taxon>Phytophthora</taxon>
    </lineage>
</organism>
<reference evidence="1 4" key="1">
    <citation type="submission" date="2018-09" db="EMBL/GenBank/DDBJ databases">
        <title>Genomic investigation of the strawberry pathogen Phytophthora fragariae indicates pathogenicity is determined by transcriptional variation in three key races.</title>
        <authorList>
            <person name="Adams T.M."/>
            <person name="Armitage A.D."/>
            <person name="Sobczyk M.K."/>
            <person name="Bates H.J."/>
            <person name="Dunwell J.M."/>
            <person name="Nellist C.F."/>
            <person name="Harrison R.J."/>
        </authorList>
    </citation>
    <scope>NUCLEOTIDE SEQUENCE [LARGE SCALE GENOMIC DNA]</scope>
    <source>
        <strain evidence="1 4">SCRP324</strain>
        <strain evidence="2 3">SCRP333</strain>
    </source>
</reference>
<keyword evidence="3" id="KW-1185">Reference proteome</keyword>
<protein>
    <submittedName>
        <fullName evidence="1">Uncharacterized protein</fullName>
    </submittedName>
</protein>
<name>A0A6A3L0G7_9STRA</name>
<evidence type="ECO:0000313" key="1">
    <source>
        <dbReference type="EMBL" id="KAE9013091.1"/>
    </source>
</evidence>
<proteinExistence type="predicted"/>
<evidence type="ECO:0000313" key="3">
    <source>
        <dbReference type="Proteomes" id="UP000434957"/>
    </source>
</evidence>
<dbReference type="EMBL" id="QXFU01001022">
    <property type="protein sequence ID" value="KAE9013091.1"/>
    <property type="molecule type" value="Genomic_DNA"/>
</dbReference>
<dbReference type="Proteomes" id="UP000434957">
    <property type="component" value="Unassembled WGS sequence"/>
</dbReference>
<comment type="caution">
    <text evidence="1">The sequence shown here is derived from an EMBL/GenBank/DDBJ whole genome shotgun (WGS) entry which is preliminary data.</text>
</comment>
<gene>
    <name evidence="1" type="ORF">PR002_g14626</name>
    <name evidence="2" type="ORF">PR003_g14821</name>
</gene>
<dbReference type="EMBL" id="QXFT01000997">
    <property type="protein sequence ID" value="KAE9331835.1"/>
    <property type="molecule type" value="Genomic_DNA"/>
</dbReference>
<accession>A0A6A3L0G7</accession>
<evidence type="ECO:0000313" key="2">
    <source>
        <dbReference type="EMBL" id="KAE9331835.1"/>
    </source>
</evidence>